<gene>
    <name evidence="2" type="ORF">BTTOUR_17345</name>
</gene>
<evidence type="ECO:0000313" key="2">
    <source>
        <dbReference type="EMBL" id="MDW9210505.1"/>
    </source>
</evidence>
<dbReference type="EMBL" id="JAWQCK010000007">
    <property type="protein sequence ID" value="MDW9210505.1"/>
    <property type="molecule type" value="Genomic_DNA"/>
</dbReference>
<evidence type="ECO:0000256" key="1">
    <source>
        <dbReference type="SAM" id="MobiDB-lite"/>
    </source>
</evidence>
<accession>A0ABD5I077</accession>
<organism evidence="2 3">
    <name type="scientific">Bacillus thuringiensis serovar toumanoffi</name>
    <dbReference type="NCBI Taxonomy" id="180862"/>
    <lineage>
        <taxon>Bacteria</taxon>
        <taxon>Bacillati</taxon>
        <taxon>Bacillota</taxon>
        <taxon>Bacilli</taxon>
        <taxon>Bacillales</taxon>
        <taxon>Bacillaceae</taxon>
        <taxon>Bacillus</taxon>
        <taxon>Bacillus cereus group</taxon>
    </lineage>
</organism>
<evidence type="ECO:0000313" key="3">
    <source>
        <dbReference type="Proteomes" id="UP001272716"/>
    </source>
</evidence>
<reference evidence="2 3" key="1">
    <citation type="submission" date="2023-10" db="EMBL/GenBank/DDBJ databases">
        <title>Draft Genome Sequence of Bacillus thuringiensis serovar. toumanoffi 4059: Identification of a Novel Cry Protein Candidate.</title>
        <authorList>
            <person name="Murdoch R.W."/>
            <person name="Gemler B."/>
            <person name="Heater B.S."/>
        </authorList>
    </citation>
    <scope>NUCLEOTIDE SEQUENCE [LARGE SCALE GENOMIC DNA]</scope>
    <source>
        <strain evidence="2 3">4059</strain>
    </source>
</reference>
<feature type="region of interest" description="Disordered" evidence="1">
    <location>
        <begin position="1"/>
        <end position="33"/>
    </location>
</feature>
<name>A0ABD5I077_BACTU</name>
<dbReference type="Proteomes" id="UP001272716">
    <property type="component" value="Unassembled WGS sequence"/>
</dbReference>
<comment type="caution">
    <text evidence="2">The sequence shown here is derived from an EMBL/GenBank/DDBJ whole genome shotgun (WGS) entry which is preliminary data.</text>
</comment>
<dbReference type="AlphaFoldDB" id="A0ABD5I077"/>
<proteinExistence type="predicted"/>
<sequence length="33" mass="3951">MERIKRQEDSWNTPLGGVGATWQEEMEEMKKQK</sequence>
<protein>
    <submittedName>
        <fullName evidence="2">Uncharacterized protein</fullName>
    </submittedName>
</protein>